<protein>
    <submittedName>
        <fullName evidence="10">Unannotated protein</fullName>
    </submittedName>
</protein>
<evidence type="ECO:0000256" key="5">
    <source>
        <dbReference type="ARBA" id="ARBA00022989"/>
    </source>
</evidence>
<evidence type="ECO:0000256" key="6">
    <source>
        <dbReference type="ARBA" id="ARBA00023136"/>
    </source>
</evidence>
<feature type="transmembrane region" description="Helical" evidence="7">
    <location>
        <begin position="367"/>
        <end position="391"/>
    </location>
</feature>
<dbReference type="SUPFAM" id="SSF103473">
    <property type="entry name" value="MFS general substrate transporter"/>
    <property type="match status" value="1"/>
</dbReference>
<feature type="transmembrane region" description="Helical" evidence="7">
    <location>
        <begin position="112"/>
        <end position="133"/>
    </location>
</feature>
<feature type="transmembrane region" description="Helical" evidence="7">
    <location>
        <begin position="83"/>
        <end position="106"/>
    </location>
</feature>
<proteinExistence type="predicted"/>
<dbReference type="Gene3D" id="1.20.1720.10">
    <property type="entry name" value="Multidrug resistance protein D"/>
    <property type="match status" value="1"/>
</dbReference>
<feature type="transmembrane region" description="Helical" evidence="7">
    <location>
        <begin position="236"/>
        <end position="255"/>
    </location>
</feature>
<evidence type="ECO:0000256" key="4">
    <source>
        <dbReference type="ARBA" id="ARBA00022692"/>
    </source>
</evidence>
<dbReference type="GO" id="GO:0005886">
    <property type="term" value="C:plasma membrane"/>
    <property type="evidence" value="ECO:0007669"/>
    <property type="project" value="UniProtKB-SubCell"/>
</dbReference>
<sequence>MASSIRAVLHGRRRWVALIVVCFAMLMNTLDQTIVNVALPTIQHDLHFTQAALAWVIDAYLITFAGALLLAGRLGDLIGRKKVFLFGVGLFTVASAACGAANSQGLLVGARFAQGLGAALSSSVILAIIVADFPIPAQRAKAMSSYIIVAVGGGSLGLLVGGYVTQALSWHWIFFINIPIGIATFVIGTVLIEENTGIGMREGLDVGGAVLSTVGLMLTVYVIVSSNKYGWTSPHTLVIGAVALVILTGFVILERQLAHPMMPMSVLKSPGLLSSSVIRGLIVVGMYSTFFIGVLYFQHVLNFSPTLTGMAFLPQTLMVAVMSVGITNRIIRRFGPKLTAISGMTLIGVGLLLFVLGGYHTAYFPQIFLAVLLIGFGAATAFTPLLSIALASVPSKDAGIGSGIVNVSQQVAGVLSVAVLGAVSSNRTASLLASGDSSVSALYGGYHVSFLVALASVVVAIIVAFLLLKRGREMPEASAARGDTFDAEAETLIVEIM</sequence>
<feature type="transmembrane region" description="Helical" evidence="7">
    <location>
        <begin position="276"/>
        <end position="297"/>
    </location>
</feature>
<dbReference type="Gene3D" id="1.20.1250.20">
    <property type="entry name" value="MFS general substrate transporter like domains"/>
    <property type="match status" value="1"/>
</dbReference>
<dbReference type="EMBL" id="CAFABE010000046">
    <property type="protein sequence ID" value="CAB4829687.1"/>
    <property type="molecule type" value="Genomic_DNA"/>
</dbReference>
<dbReference type="EMBL" id="CAFBLT010000001">
    <property type="protein sequence ID" value="CAB4879908.1"/>
    <property type="molecule type" value="Genomic_DNA"/>
</dbReference>
<evidence type="ECO:0000313" key="9">
    <source>
        <dbReference type="EMBL" id="CAB4829687.1"/>
    </source>
</evidence>
<dbReference type="PRINTS" id="PR01036">
    <property type="entry name" value="TCRTETB"/>
</dbReference>
<dbReference type="GO" id="GO:0022857">
    <property type="term" value="F:transmembrane transporter activity"/>
    <property type="evidence" value="ECO:0007669"/>
    <property type="project" value="InterPro"/>
</dbReference>
<keyword evidence="2" id="KW-0813">Transport</keyword>
<evidence type="ECO:0000256" key="3">
    <source>
        <dbReference type="ARBA" id="ARBA00022475"/>
    </source>
</evidence>
<reference evidence="10" key="1">
    <citation type="submission" date="2020-05" db="EMBL/GenBank/DDBJ databases">
        <authorList>
            <person name="Chiriac C."/>
            <person name="Salcher M."/>
            <person name="Ghai R."/>
            <person name="Kavagutti S V."/>
        </authorList>
    </citation>
    <scope>NUCLEOTIDE SEQUENCE</scope>
</reference>
<keyword evidence="5 7" id="KW-1133">Transmembrane helix</keyword>
<dbReference type="InterPro" id="IPR020846">
    <property type="entry name" value="MFS_dom"/>
</dbReference>
<feature type="transmembrane region" description="Helical" evidence="7">
    <location>
        <begin position="204"/>
        <end position="224"/>
    </location>
</feature>
<keyword evidence="3" id="KW-1003">Cell membrane</keyword>
<dbReference type="AlphaFoldDB" id="A0A6J7EE01"/>
<feature type="transmembrane region" description="Helical" evidence="7">
    <location>
        <begin position="51"/>
        <end position="71"/>
    </location>
</feature>
<feature type="transmembrane region" description="Helical" evidence="7">
    <location>
        <begin position="443"/>
        <end position="468"/>
    </location>
</feature>
<gene>
    <name evidence="9" type="ORF">UFOPK3164_01039</name>
    <name evidence="10" type="ORF">UFOPK3427_01439</name>
    <name evidence="11" type="ORF">UFOPK4112_00862</name>
</gene>
<keyword evidence="6 7" id="KW-0472">Membrane</keyword>
<evidence type="ECO:0000313" key="11">
    <source>
        <dbReference type="EMBL" id="CAB5020138.1"/>
    </source>
</evidence>
<dbReference type="CDD" id="cd17321">
    <property type="entry name" value="MFS_MMR_MDR_like"/>
    <property type="match status" value="1"/>
</dbReference>
<feature type="transmembrane region" description="Helical" evidence="7">
    <location>
        <begin position="403"/>
        <end position="423"/>
    </location>
</feature>
<feature type="transmembrane region" description="Helical" evidence="7">
    <location>
        <begin position="15"/>
        <end position="39"/>
    </location>
</feature>
<evidence type="ECO:0000256" key="7">
    <source>
        <dbReference type="SAM" id="Phobius"/>
    </source>
</evidence>
<evidence type="ECO:0000313" key="10">
    <source>
        <dbReference type="EMBL" id="CAB4879908.1"/>
    </source>
</evidence>
<feature type="transmembrane region" description="Helical" evidence="7">
    <location>
        <begin position="170"/>
        <end position="192"/>
    </location>
</feature>
<dbReference type="InterPro" id="IPR036259">
    <property type="entry name" value="MFS_trans_sf"/>
</dbReference>
<evidence type="ECO:0000256" key="2">
    <source>
        <dbReference type="ARBA" id="ARBA00022448"/>
    </source>
</evidence>
<name>A0A6J7EE01_9ZZZZ</name>
<dbReference type="PANTHER" id="PTHR42718:SF46">
    <property type="entry name" value="BLR6921 PROTEIN"/>
    <property type="match status" value="1"/>
</dbReference>
<dbReference type="InterPro" id="IPR004638">
    <property type="entry name" value="EmrB-like"/>
</dbReference>
<feature type="transmembrane region" description="Helical" evidence="7">
    <location>
        <begin position="145"/>
        <end position="164"/>
    </location>
</feature>
<dbReference type="NCBIfam" id="TIGR00711">
    <property type="entry name" value="efflux_EmrB"/>
    <property type="match status" value="1"/>
</dbReference>
<dbReference type="PANTHER" id="PTHR42718">
    <property type="entry name" value="MAJOR FACILITATOR SUPERFAMILY MULTIDRUG TRANSPORTER MFSC"/>
    <property type="match status" value="1"/>
</dbReference>
<keyword evidence="4 7" id="KW-0812">Transmembrane</keyword>
<feature type="domain" description="Major facilitator superfamily (MFS) profile" evidence="8">
    <location>
        <begin position="17"/>
        <end position="472"/>
    </location>
</feature>
<organism evidence="10">
    <name type="scientific">freshwater metagenome</name>
    <dbReference type="NCBI Taxonomy" id="449393"/>
    <lineage>
        <taxon>unclassified sequences</taxon>
        <taxon>metagenomes</taxon>
        <taxon>ecological metagenomes</taxon>
    </lineage>
</organism>
<feature type="transmembrane region" description="Helical" evidence="7">
    <location>
        <begin position="338"/>
        <end position="361"/>
    </location>
</feature>
<evidence type="ECO:0000256" key="1">
    <source>
        <dbReference type="ARBA" id="ARBA00004651"/>
    </source>
</evidence>
<comment type="subcellular location">
    <subcellularLocation>
        <location evidence="1">Cell membrane</location>
        <topology evidence="1">Multi-pass membrane protein</topology>
    </subcellularLocation>
</comment>
<dbReference type="Pfam" id="PF07690">
    <property type="entry name" value="MFS_1"/>
    <property type="match status" value="1"/>
</dbReference>
<dbReference type="EMBL" id="CAFBPM010000007">
    <property type="protein sequence ID" value="CAB5020138.1"/>
    <property type="molecule type" value="Genomic_DNA"/>
</dbReference>
<evidence type="ECO:0000259" key="8">
    <source>
        <dbReference type="PROSITE" id="PS50850"/>
    </source>
</evidence>
<accession>A0A6J7EE01</accession>
<feature type="transmembrane region" description="Helical" evidence="7">
    <location>
        <begin position="303"/>
        <end position="326"/>
    </location>
</feature>
<dbReference type="InterPro" id="IPR011701">
    <property type="entry name" value="MFS"/>
</dbReference>
<dbReference type="PROSITE" id="PS50850">
    <property type="entry name" value="MFS"/>
    <property type="match status" value="1"/>
</dbReference>